<comment type="caution">
    <text evidence="1">The sequence shown here is derived from an EMBL/GenBank/DDBJ whole genome shotgun (WGS) entry which is preliminary data.</text>
</comment>
<gene>
    <name evidence="1" type="ORF">EVAR_35818_1</name>
</gene>
<name>A0A4C1WZS2_EUMVA</name>
<dbReference type="AlphaFoldDB" id="A0A4C1WZS2"/>
<proteinExistence type="predicted"/>
<reference evidence="1 2" key="1">
    <citation type="journal article" date="2019" name="Commun. Biol.">
        <title>The bagworm genome reveals a unique fibroin gene that provides high tensile strength.</title>
        <authorList>
            <person name="Kono N."/>
            <person name="Nakamura H."/>
            <person name="Ohtoshi R."/>
            <person name="Tomita M."/>
            <person name="Numata K."/>
            <person name="Arakawa K."/>
        </authorList>
    </citation>
    <scope>NUCLEOTIDE SEQUENCE [LARGE SCALE GENOMIC DNA]</scope>
</reference>
<organism evidence="1 2">
    <name type="scientific">Eumeta variegata</name>
    <name type="common">Bagworm moth</name>
    <name type="synonym">Eumeta japonica</name>
    <dbReference type="NCBI Taxonomy" id="151549"/>
    <lineage>
        <taxon>Eukaryota</taxon>
        <taxon>Metazoa</taxon>
        <taxon>Ecdysozoa</taxon>
        <taxon>Arthropoda</taxon>
        <taxon>Hexapoda</taxon>
        <taxon>Insecta</taxon>
        <taxon>Pterygota</taxon>
        <taxon>Neoptera</taxon>
        <taxon>Endopterygota</taxon>
        <taxon>Lepidoptera</taxon>
        <taxon>Glossata</taxon>
        <taxon>Ditrysia</taxon>
        <taxon>Tineoidea</taxon>
        <taxon>Psychidae</taxon>
        <taxon>Oiketicinae</taxon>
        <taxon>Eumeta</taxon>
    </lineage>
</organism>
<keyword evidence="2" id="KW-1185">Reference proteome</keyword>
<dbReference type="Proteomes" id="UP000299102">
    <property type="component" value="Unassembled WGS sequence"/>
</dbReference>
<protein>
    <submittedName>
        <fullName evidence="1">Uncharacterized protein</fullName>
    </submittedName>
</protein>
<dbReference type="EMBL" id="BGZK01000673">
    <property type="protein sequence ID" value="GBP55584.1"/>
    <property type="molecule type" value="Genomic_DNA"/>
</dbReference>
<evidence type="ECO:0000313" key="1">
    <source>
        <dbReference type="EMBL" id="GBP55584.1"/>
    </source>
</evidence>
<evidence type="ECO:0000313" key="2">
    <source>
        <dbReference type="Proteomes" id="UP000299102"/>
    </source>
</evidence>
<accession>A0A4C1WZS2</accession>
<sequence>MLIAHRKYKTFECDVLHFITIGSDLYDRYSYLQPGVSRLCLLNGGPQFPAIYGDGRARPAGYGRQTKIKIKSDFVASGFDRPGAECTLSQFEMQEFRP</sequence>